<reference evidence="3" key="1">
    <citation type="submission" date="2021-03" db="EMBL/GenBank/DDBJ databases">
        <authorList>
            <consortium name="Genoscope - CEA"/>
            <person name="William W."/>
        </authorList>
    </citation>
    <scope>NUCLEOTIDE SEQUENCE</scope>
    <source>
        <strain evidence="3">Doubled-haploid Pahang</strain>
    </source>
</reference>
<dbReference type="PROSITE" id="PS50004">
    <property type="entry name" value="C2"/>
    <property type="match status" value="1"/>
</dbReference>
<feature type="region of interest" description="Disordered" evidence="1">
    <location>
        <begin position="144"/>
        <end position="163"/>
    </location>
</feature>
<dbReference type="PANTHER" id="PTHR32246:SF15">
    <property type="entry name" value="CALCIUM-DEPENDENT LIPID-BINDING (CALB DOMAIN) FAMILY PROTEIN"/>
    <property type="match status" value="1"/>
</dbReference>
<feature type="region of interest" description="Disordered" evidence="1">
    <location>
        <begin position="201"/>
        <end position="276"/>
    </location>
</feature>
<dbReference type="PANTHER" id="PTHR32246">
    <property type="entry name" value="INGRESSION PROTEIN FIC1"/>
    <property type="match status" value="1"/>
</dbReference>
<dbReference type="CDD" id="cd04051">
    <property type="entry name" value="C2_SRC2_like"/>
    <property type="match status" value="1"/>
</dbReference>
<name>A0A8D7AZ61_MUSAM</name>
<feature type="compositionally biased region" description="Pro residues" evidence="1">
    <location>
        <begin position="232"/>
        <end position="242"/>
    </location>
</feature>
<protein>
    <submittedName>
        <fullName evidence="3">(wild Malaysian banana) hypothetical protein</fullName>
    </submittedName>
</protein>
<dbReference type="SMART" id="SM00239">
    <property type="entry name" value="C2"/>
    <property type="match status" value="1"/>
</dbReference>
<feature type="domain" description="C2" evidence="2">
    <location>
        <begin position="1"/>
        <end position="111"/>
    </location>
</feature>
<organism evidence="3">
    <name type="scientific">Musa acuminata subsp. malaccensis</name>
    <name type="common">Wild banana</name>
    <name type="synonym">Musa malaccensis</name>
    <dbReference type="NCBI Taxonomy" id="214687"/>
    <lineage>
        <taxon>Eukaryota</taxon>
        <taxon>Viridiplantae</taxon>
        <taxon>Streptophyta</taxon>
        <taxon>Embryophyta</taxon>
        <taxon>Tracheophyta</taxon>
        <taxon>Spermatophyta</taxon>
        <taxon>Magnoliopsida</taxon>
        <taxon>Liliopsida</taxon>
        <taxon>Zingiberales</taxon>
        <taxon>Musaceae</taxon>
        <taxon>Musa</taxon>
    </lineage>
</organism>
<dbReference type="SUPFAM" id="SSF49562">
    <property type="entry name" value="C2 domain (Calcium/lipid-binding domain, CaLB)"/>
    <property type="match status" value="1"/>
</dbReference>
<accession>A0A8D7AZ61</accession>
<evidence type="ECO:0000259" key="2">
    <source>
        <dbReference type="PROSITE" id="PS50004"/>
    </source>
</evidence>
<dbReference type="GO" id="GO:0006952">
    <property type="term" value="P:defense response"/>
    <property type="evidence" value="ECO:0007669"/>
    <property type="project" value="InterPro"/>
</dbReference>
<evidence type="ECO:0000313" key="3">
    <source>
        <dbReference type="EMBL" id="CAG1857527.1"/>
    </source>
</evidence>
<sequence>MARFSVEVCLISARGLHRSSSFLKPQWFAVGWIDPNSKYCTKVDSSGSTNPTWKTKFSATIDEATSSLQALALTVEVYKREPIFLREKLQGTAVIPLKEFLVKFLNAAEPSRGGMKESGSFQLRKRNSTKPHGFIDVSIHISDNTHQSTSRQGMPTDEGFRYSGNEEGITLAIEDGPVISFPSCSQPPSLGDVHGDFARHSHPCSLPRPPAHPSANYHNTLEPGTGYHRTPTQPPPPPPPPSNTGFLPSLFPGTGPLPETYVNPPPSSGPARHGGTPGFGMGLGAGALAAGAVIFGDDFMAGSSFPAGLDGGSLTVSADPLL</sequence>
<dbReference type="Pfam" id="PF00168">
    <property type="entry name" value="C2"/>
    <property type="match status" value="1"/>
</dbReference>
<dbReference type="AlphaFoldDB" id="A0A8D7AZ61"/>
<gene>
    <name evidence="3" type="ORF">GSMUA_31110.1</name>
</gene>
<dbReference type="Gene3D" id="2.60.40.150">
    <property type="entry name" value="C2 domain"/>
    <property type="match status" value="1"/>
</dbReference>
<proteinExistence type="predicted"/>
<dbReference type="InterPro" id="IPR000008">
    <property type="entry name" value="C2_dom"/>
</dbReference>
<dbReference type="EMBL" id="HG996473">
    <property type="protein sequence ID" value="CAG1857527.1"/>
    <property type="molecule type" value="Genomic_DNA"/>
</dbReference>
<dbReference type="InterPro" id="IPR035892">
    <property type="entry name" value="C2_domain_sf"/>
</dbReference>
<evidence type="ECO:0000256" key="1">
    <source>
        <dbReference type="SAM" id="MobiDB-lite"/>
    </source>
</evidence>
<dbReference type="InterPro" id="IPR044750">
    <property type="entry name" value="C2_SRC2/BAP"/>
</dbReference>
<feature type="compositionally biased region" description="Polar residues" evidence="1">
    <location>
        <begin position="144"/>
        <end position="153"/>
    </location>
</feature>